<proteinExistence type="predicted"/>
<dbReference type="Pfam" id="PF01476">
    <property type="entry name" value="LysM"/>
    <property type="match status" value="1"/>
</dbReference>
<dbReference type="Gene3D" id="2.70.70.10">
    <property type="entry name" value="Glucose Permease (Domain IIA)"/>
    <property type="match status" value="1"/>
</dbReference>
<dbReference type="EMBL" id="JAJEPW010000013">
    <property type="protein sequence ID" value="MCC2129109.1"/>
    <property type="molecule type" value="Genomic_DNA"/>
</dbReference>
<keyword evidence="2" id="KW-1133">Transmembrane helix</keyword>
<dbReference type="InterPro" id="IPR018392">
    <property type="entry name" value="LysM"/>
</dbReference>
<dbReference type="PROSITE" id="PS51782">
    <property type="entry name" value="LYSM"/>
    <property type="match status" value="1"/>
</dbReference>
<dbReference type="GO" id="GO:0004222">
    <property type="term" value="F:metalloendopeptidase activity"/>
    <property type="evidence" value="ECO:0007669"/>
    <property type="project" value="TreeGrafter"/>
</dbReference>
<keyword evidence="1" id="KW-0732">Signal</keyword>
<accession>A0AAE3DFD5</accession>
<keyword evidence="6" id="KW-1185">Reference proteome</keyword>
<keyword evidence="2" id="KW-0472">Membrane</keyword>
<dbReference type="Gene3D" id="3.10.350.10">
    <property type="entry name" value="LysM domain"/>
    <property type="match status" value="1"/>
</dbReference>
<organism evidence="5 6">
    <name type="scientific">Brotocaccenecus cirricatena</name>
    <dbReference type="NCBI Taxonomy" id="3064195"/>
    <lineage>
        <taxon>Bacteria</taxon>
        <taxon>Bacillati</taxon>
        <taxon>Bacillota</taxon>
        <taxon>Clostridia</taxon>
        <taxon>Eubacteriales</taxon>
        <taxon>Oscillospiraceae</taxon>
        <taxon>Brotocaccenecus</taxon>
    </lineage>
</organism>
<dbReference type="InterPro" id="IPR011055">
    <property type="entry name" value="Dup_hybrid_motif"/>
</dbReference>
<dbReference type="PANTHER" id="PTHR21666:SF270">
    <property type="entry name" value="MUREIN HYDROLASE ACTIVATOR ENVC"/>
    <property type="match status" value="1"/>
</dbReference>
<dbReference type="Pfam" id="PF01551">
    <property type="entry name" value="Peptidase_M23"/>
    <property type="match status" value="1"/>
</dbReference>
<evidence type="ECO:0000259" key="4">
    <source>
        <dbReference type="PROSITE" id="PS51782"/>
    </source>
</evidence>
<dbReference type="InterPro" id="IPR011098">
    <property type="entry name" value="G5_dom"/>
</dbReference>
<feature type="transmembrane region" description="Helical" evidence="2">
    <location>
        <begin position="135"/>
        <end position="157"/>
    </location>
</feature>
<dbReference type="InterPro" id="IPR036779">
    <property type="entry name" value="LysM_dom_sf"/>
</dbReference>
<feature type="domain" description="LysM" evidence="4">
    <location>
        <begin position="309"/>
        <end position="353"/>
    </location>
</feature>
<dbReference type="SUPFAM" id="SSF51261">
    <property type="entry name" value="Duplicated hybrid motif"/>
    <property type="match status" value="1"/>
</dbReference>
<dbReference type="SMART" id="SM00257">
    <property type="entry name" value="LysM"/>
    <property type="match status" value="1"/>
</dbReference>
<dbReference type="CDD" id="cd12797">
    <property type="entry name" value="M23_peptidase"/>
    <property type="match status" value="1"/>
</dbReference>
<evidence type="ECO:0000256" key="2">
    <source>
        <dbReference type="SAM" id="Phobius"/>
    </source>
</evidence>
<evidence type="ECO:0000313" key="6">
    <source>
        <dbReference type="Proteomes" id="UP001199319"/>
    </source>
</evidence>
<dbReference type="CDD" id="cd00118">
    <property type="entry name" value="LysM"/>
    <property type="match status" value="1"/>
</dbReference>
<dbReference type="SMART" id="SM01208">
    <property type="entry name" value="G5"/>
    <property type="match status" value="1"/>
</dbReference>
<dbReference type="Proteomes" id="UP001199319">
    <property type="component" value="Unassembled WGS sequence"/>
</dbReference>
<name>A0AAE3DFD5_9FIRM</name>
<feature type="domain" description="G5" evidence="3">
    <location>
        <begin position="360"/>
        <end position="440"/>
    </location>
</feature>
<evidence type="ECO:0000259" key="3">
    <source>
        <dbReference type="PROSITE" id="PS51109"/>
    </source>
</evidence>
<dbReference type="RefSeq" id="WP_302928405.1">
    <property type="nucleotide sequence ID" value="NZ_JAJEPW010000013.1"/>
</dbReference>
<gene>
    <name evidence="5" type="ORF">LKD37_06190</name>
</gene>
<protein>
    <submittedName>
        <fullName evidence="5">M23 family metallopeptidase</fullName>
    </submittedName>
</protein>
<evidence type="ECO:0000256" key="1">
    <source>
        <dbReference type="ARBA" id="ARBA00022729"/>
    </source>
</evidence>
<reference evidence="5" key="1">
    <citation type="submission" date="2021-10" db="EMBL/GenBank/DDBJ databases">
        <title>Anaerobic single-cell dispensing facilitates the cultivation of human gut bacteria.</title>
        <authorList>
            <person name="Afrizal A."/>
        </authorList>
    </citation>
    <scope>NUCLEOTIDE SEQUENCE</scope>
    <source>
        <strain evidence="5">CLA-AA-H272</strain>
    </source>
</reference>
<dbReference type="Pfam" id="PF07501">
    <property type="entry name" value="G5"/>
    <property type="match status" value="1"/>
</dbReference>
<comment type="caution">
    <text evidence="5">The sequence shown here is derived from an EMBL/GenBank/DDBJ whole genome shotgun (WGS) entry which is preliminary data.</text>
</comment>
<dbReference type="PANTHER" id="PTHR21666">
    <property type="entry name" value="PEPTIDASE-RELATED"/>
    <property type="match status" value="1"/>
</dbReference>
<dbReference type="InterPro" id="IPR016047">
    <property type="entry name" value="M23ase_b-sheet_dom"/>
</dbReference>
<sequence length="574" mass="63727">MKQDLMHKDVNDVNITPEERRSIWQLWRQNLKDWAWYIRENPDWLDLDIQTAVKRHVIAPLREGWHRLRSLAHQKKRREFPESENRLAQLLLFAWGSMPRMGAGLRERFALRRKHNIRRSGSIRGLLERLHLHPAIFLGTCVTAAAVIVLLSVYTIGTTVRYDGINLGTVGSRRTVDQAVQQLETVTRQTLEDQDYAIDTALLSTQTHVVPRRDLESREEFAENLTDQIGDVTYGYTLYVDGEAVAATTYAGAIDQLLEQMKAGYITENTVDCSFVENVEIKEGYVDSSLISNLGYIAEKLNATKEGAVVYTVKPGDVWSAIAEANGMTNQQLLTLNPGYDIAVLHAGDQLTISNAVPYLTVVAVERQSYIRDLPYTITYRDDASMYQGDTKVLSKGVYGKADVTANVTIINGEETAREYVASVTLSQPVAEVQARGTKVRPTWFPTGSFRWPCYGVITSYFGPRRASVAGASTYHEALDIANSYGTAIYAADGGTVTLAGWYGGLGYCVKIDHGNGFVTTYGHNSSLLVSVGQHVYKGQQIARMGSTGISSGPHCHFAVTRNGTLVDPLNYLP</sequence>
<dbReference type="PROSITE" id="PS51109">
    <property type="entry name" value="G5"/>
    <property type="match status" value="1"/>
</dbReference>
<dbReference type="InterPro" id="IPR050570">
    <property type="entry name" value="Cell_wall_metabolism_enzyme"/>
</dbReference>
<keyword evidence="2" id="KW-0812">Transmembrane</keyword>
<dbReference type="AlphaFoldDB" id="A0AAE3DFD5"/>
<evidence type="ECO:0000313" key="5">
    <source>
        <dbReference type="EMBL" id="MCC2129109.1"/>
    </source>
</evidence>
<dbReference type="Gene3D" id="2.20.230.10">
    <property type="entry name" value="Resuscitation-promoting factor rpfb"/>
    <property type="match status" value="1"/>
</dbReference>